<evidence type="ECO:0000313" key="3">
    <source>
        <dbReference type="Proteomes" id="UP000834106"/>
    </source>
</evidence>
<evidence type="ECO:0000313" key="2">
    <source>
        <dbReference type="EMBL" id="CAI9771166.1"/>
    </source>
</evidence>
<sequence length="228" mass="24912">MSNPDLIDQCKRKGFLQWVKEEEGEDKPQDQQISIRGLLSWCNKSFGWSAMVLAVVDLASMRDAMKNLGSDPDKINPLLIEMKMMWRTTVPPRELRGQKSTAVLTALPLCTALPADSAVAYSSDDLLMCLATAYSGNGATLPAGDFSRRCVVNMCAARCWTPPPGITFHQPPLVESPPKHNSIDGGHEFITDENNGSNLVKLLNLDNMVGLGNGVPHPHLNLVKPGDF</sequence>
<dbReference type="Proteomes" id="UP000834106">
    <property type="component" value="Chromosome 11"/>
</dbReference>
<name>A0AAD1ZJX0_9LAMI</name>
<keyword evidence="1" id="KW-0408">Iron</keyword>
<dbReference type="InterPro" id="IPR015931">
    <property type="entry name" value="Acnase/IPM_dHydase_lsu_aba_1/3"/>
</dbReference>
<proteinExistence type="predicted"/>
<accession>A0AAD1ZJX0</accession>
<protein>
    <submittedName>
        <fullName evidence="2">Uncharacterized protein</fullName>
    </submittedName>
</protein>
<keyword evidence="3" id="KW-1185">Reference proteome</keyword>
<dbReference type="Gene3D" id="3.30.499.10">
    <property type="entry name" value="Aconitase, domain 3"/>
    <property type="match status" value="1"/>
</dbReference>
<gene>
    <name evidence="2" type="ORF">FPE_LOCUS18596</name>
</gene>
<organism evidence="2 3">
    <name type="scientific">Fraxinus pennsylvanica</name>
    <dbReference type="NCBI Taxonomy" id="56036"/>
    <lineage>
        <taxon>Eukaryota</taxon>
        <taxon>Viridiplantae</taxon>
        <taxon>Streptophyta</taxon>
        <taxon>Embryophyta</taxon>
        <taxon>Tracheophyta</taxon>
        <taxon>Spermatophyta</taxon>
        <taxon>Magnoliopsida</taxon>
        <taxon>eudicotyledons</taxon>
        <taxon>Gunneridae</taxon>
        <taxon>Pentapetalae</taxon>
        <taxon>asterids</taxon>
        <taxon>lamiids</taxon>
        <taxon>Lamiales</taxon>
        <taxon>Oleaceae</taxon>
        <taxon>Oleeae</taxon>
        <taxon>Fraxinus</taxon>
    </lineage>
</organism>
<evidence type="ECO:0000256" key="1">
    <source>
        <dbReference type="ARBA" id="ARBA00023004"/>
    </source>
</evidence>
<dbReference type="EMBL" id="OU503046">
    <property type="protein sequence ID" value="CAI9771166.1"/>
    <property type="molecule type" value="Genomic_DNA"/>
</dbReference>
<reference evidence="2" key="1">
    <citation type="submission" date="2023-05" db="EMBL/GenBank/DDBJ databases">
        <authorList>
            <person name="Huff M."/>
        </authorList>
    </citation>
    <scope>NUCLEOTIDE SEQUENCE</scope>
</reference>
<dbReference type="AlphaFoldDB" id="A0AAD1ZJX0"/>